<organism evidence="2">
    <name type="scientific">Arundo donax</name>
    <name type="common">Giant reed</name>
    <name type="synonym">Donax arundinaceus</name>
    <dbReference type="NCBI Taxonomy" id="35708"/>
    <lineage>
        <taxon>Eukaryota</taxon>
        <taxon>Viridiplantae</taxon>
        <taxon>Streptophyta</taxon>
        <taxon>Embryophyta</taxon>
        <taxon>Tracheophyta</taxon>
        <taxon>Spermatophyta</taxon>
        <taxon>Magnoliopsida</taxon>
        <taxon>Liliopsida</taxon>
        <taxon>Poales</taxon>
        <taxon>Poaceae</taxon>
        <taxon>PACMAD clade</taxon>
        <taxon>Arundinoideae</taxon>
        <taxon>Arundineae</taxon>
        <taxon>Arundo</taxon>
    </lineage>
</organism>
<keyword evidence="1" id="KW-1133">Transmembrane helix</keyword>
<sequence length="42" mass="4820">MSPTNEQEARIVLGLKDYLYIVASLLFFTSPFYARVQIVVII</sequence>
<dbReference type="EMBL" id="GBRH01268702">
    <property type="protein sequence ID" value="JAD29193.1"/>
    <property type="molecule type" value="Transcribed_RNA"/>
</dbReference>
<name>A0A0A8YUX7_ARUDO</name>
<reference evidence="2" key="1">
    <citation type="submission" date="2014-09" db="EMBL/GenBank/DDBJ databases">
        <authorList>
            <person name="Magalhaes I.L.F."/>
            <person name="Oliveira U."/>
            <person name="Santos F.R."/>
            <person name="Vidigal T.H.D.A."/>
            <person name="Brescovit A.D."/>
            <person name="Santos A.J."/>
        </authorList>
    </citation>
    <scope>NUCLEOTIDE SEQUENCE</scope>
    <source>
        <tissue evidence="2">Shoot tissue taken approximately 20 cm above the soil surface</tissue>
    </source>
</reference>
<proteinExistence type="predicted"/>
<dbReference type="AlphaFoldDB" id="A0A0A8YUX7"/>
<feature type="transmembrane region" description="Helical" evidence="1">
    <location>
        <begin position="18"/>
        <end position="36"/>
    </location>
</feature>
<protein>
    <submittedName>
        <fullName evidence="2">Uncharacterized protein</fullName>
    </submittedName>
</protein>
<evidence type="ECO:0000313" key="2">
    <source>
        <dbReference type="EMBL" id="JAD29193.1"/>
    </source>
</evidence>
<reference evidence="2" key="2">
    <citation type="journal article" date="2015" name="Data Brief">
        <title>Shoot transcriptome of the giant reed, Arundo donax.</title>
        <authorList>
            <person name="Barrero R.A."/>
            <person name="Guerrero F.D."/>
            <person name="Moolhuijzen P."/>
            <person name="Goolsby J.A."/>
            <person name="Tidwell J."/>
            <person name="Bellgard S.E."/>
            <person name="Bellgard M.I."/>
        </authorList>
    </citation>
    <scope>NUCLEOTIDE SEQUENCE</scope>
    <source>
        <tissue evidence="2">Shoot tissue taken approximately 20 cm above the soil surface</tissue>
    </source>
</reference>
<keyword evidence="1" id="KW-0812">Transmembrane</keyword>
<keyword evidence="1" id="KW-0472">Membrane</keyword>
<evidence type="ECO:0000256" key="1">
    <source>
        <dbReference type="SAM" id="Phobius"/>
    </source>
</evidence>
<accession>A0A0A8YUX7</accession>